<dbReference type="Pfam" id="PF01590">
    <property type="entry name" value="GAF"/>
    <property type="match status" value="1"/>
</dbReference>
<dbReference type="SMART" id="SM00065">
    <property type="entry name" value="GAF"/>
    <property type="match status" value="2"/>
</dbReference>
<dbReference type="SUPFAM" id="SSF55785">
    <property type="entry name" value="PYP-like sensor domain (PAS domain)"/>
    <property type="match status" value="2"/>
</dbReference>
<evidence type="ECO:0000259" key="6">
    <source>
        <dbReference type="PROSITE" id="PS50113"/>
    </source>
</evidence>
<dbReference type="SUPFAM" id="SSF55781">
    <property type="entry name" value="GAF domain-like"/>
    <property type="match status" value="2"/>
</dbReference>
<feature type="domain" description="PAC" evidence="6">
    <location>
        <begin position="574"/>
        <end position="627"/>
    </location>
</feature>
<evidence type="ECO:0000313" key="7">
    <source>
        <dbReference type="EMBL" id="MCW1886661.1"/>
    </source>
</evidence>
<dbReference type="Pfam" id="PF02518">
    <property type="entry name" value="HATPase_c"/>
    <property type="match status" value="1"/>
</dbReference>
<dbReference type="InterPro" id="IPR029016">
    <property type="entry name" value="GAF-like_dom_sf"/>
</dbReference>
<evidence type="ECO:0000259" key="5">
    <source>
        <dbReference type="PROSITE" id="PS50109"/>
    </source>
</evidence>
<sequence>MASGPNPTESPLSALVSSSRSIAADLEDTRLLHELGARLVDESNIGAIYQEILSAAITLAKADAGSVQVVEPDGEGLSVLVSKGFSETLIARFHHVDISSPTSCGLALKTKQRAYVNYDRSSGEEADPSLQPLLDAGFHSAQSTPLVNRRGRPIGMITTHWRKSHRPSDHELRFLDLLARQAADLIERRTSEEALRESERRYRTLFDSIDEGFCTIEVIFDEHGYPGDYRFLQVNPSFIRLTGITDAVGRTMREISTDHEPHWFEAYGRIARSGKPERFIAEAKLMHRWYDVFAFRIDEPGDNHVAILFSNVTRRIETDEKLRQSAAMDAYRVLLSDTLRQLVDPGEIQGAAARILGEQIQASRAVYVEVRSGEDGDHHVVLQHYHAPDASKLTGSYRANDFGGTLFDELRAGKTLVVDDVARDTRLTADERSAYPNIDIGAYVAVPLLKEGKHVAIMAAHHKIPRHWHPDEIALVEETAERTWDAVERARAEQARHQSEQWLRIALDSAQMASWDWEVGTDSVKWNDQHFRLFGLVPDGRDKSLEEFSTYVYPADRERVVEELTSAVAEARAFQSEFRIIREDNGEVRWMCSFGQTVECDGGRALRLTGVIYDDTRSREHAEQLRQAHDALESRVKERTRELAGALRRLQDEADERKKIERERRDLLQRIVHLQEAERARVARELHDNLGQHMVAVLMHLEGFQRRLMQSGNEAASHDLDEFRKVVDALIKATHRQSWELRPAELDELGLEVAVENYVLQWSEQTRIAASFTTSGKAMRTLEPEEMIALYRVTQEALTNVARHSSATEVQVTLETEPTVCIHITDNGVGFHPQYVKRRLGLLGMQERMNAIGGALVIDSSSKRGTHIQARLP</sequence>
<dbReference type="Proteomes" id="UP001207930">
    <property type="component" value="Unassembled WGS sequence"/>
</dbReference>
<dbReference type="Gene3D" id="1.20.5.1930">
    <property type="match status" value="1"/>
</dbReference>
<dbReference type="InterPro" id="IPR003594">
    <property type="entry name" value="HATPase_dom"/>
</dbReference>
<accession>A0ABT3FSV4</accession>
<dbReference type="PANTHER" id="PTHR24421">
    <property type="entry name" value="NITRATE/NITRITE SENSOR PROTEIN NARX-RELATED"/>
    <property type="match status" value="1"/>
</dbReference>
<protein>
    <submittedName>
        <fullName evidence="7">GAF domain-containing protein</fullName>
    </submittedName>
</protein>
<dbReference type="Gene3D" id="3.30.565.10">
    <property type="entry name" value="Histidine kinase-like ATPase, C-terminal domain"/>
    <property type="match status" value="1"/>
</dbReference>
<dbReference type="InterPro" id="IPR011712">
    <property type="entry name" value="Sig_transdc_His_kin_sub3_dim/P"/>
</dbReference>
<dbReference type="Pfam" id="PF13185">
    <property type="entry name" value="GAF_2"/>
    <property type="match status" value="1"/>
</dbReference>
<evidence type="ECO:0000256" key="4">
    <source>
        <dbReference type="SAM" id="Coils"/>
    </source>
</evidence>
<dbReference type="InterPro" id="IPR035965">
    <property type="entry name" value="PAS-like_dom_sf"/>
</dbReference>
<dbReference type="EMBL" id="JAPDDS010000011">
    <property type="protein sequence ID" value="MCW1886661.1"/>
    <property type="molecule type" value="Genomic_DNA"/>
</dbReference>
<feature type="coiled-coil region" evidence="4">
    <location>
        <begin position="622"/>
        <end position="677"/>
    </location>
</feature>
<evidence type="ECO:0000256" key="1">
    <source>
        <dbReference type="ARBA" id="ARBA00022679"/>
    </source>
</evidence>
<dbReference type="InterPro" id="IPR036890">
    <property type="entry name" value="HATPase_C_sf"/>
</dbReference>
<comment type="caution">
    <text evidence="7">The sequence shown here is derived from an EMBL/GenBank/DDBJ whole genome shotgun (WGS) entry which is preliminary data.</text>
</comment>
<dbReference type="SUPFAM" id="SSF55874">
    <property type="entry name" value="ATPase domain of HSP90 chaperone/DNA topoisomerase II/histidine kinase"/>
    <property type="match status" value="1"/>
</dbReference>
<dbReference type="InterPro" id="IPR005467">
    <property type="entry name" value="His_kinase_dom"/>
</dbReference>
<dbReference type="PROSITE" id="PS50109">
    <property type="entry name" value="HIS_KIN"/>
    <property type="match status" value="1"/>
</dbReference>
<organism evidence="7 8">
    <name type="scientific">Luteolibacter flavescens</name>
    <dbReference type="NCBI Taxonomy" id="1859460"/>
    <lineage>
        <taxon>Bacteria</taxon>
        <taxon>Pseudomonadati</taxon>
        <taxon>Verrucomicrobiota</taxon>
        <taxon>Verrucomicrobiia</taxon>
        <taxon>Verrucomicrobiales</taxon>
        <taxon>Verrucomicrobiaceae</taxon>
        <taxon>Luteolibacter</taxon>
    </lineage>
</organism>
<dbReference type="InterPro" id="IPR050482">
    <property type="entry name" value="Sensor_HK_TwoCompSys"/>
</dbReference>
<dbReference type="NCBIfam" id="TIGR00229">
    <property type="entry name" value="sensory_box"/>
    <property type="match status" value="1"/>
</dbReference>
<keyword evidence="2" id="KW-0418">Kinase</keyword>
<evidence type="ECO:0000256" key="3">
    <source>
        <dbReference type="ARBA" id="ARBA00023012"/>
    </source>
</evidence>
<gene>
    <name evidence="7" type="ORF">OKA04_18120</name>
</gene>
<feature type="domain" description="Histidine kinase" evidence="5">
    <location>
        <begin position="681"/>
        <end position="873"/>
    </location>
</feature>
<dbReference type="PANTHER" id="PTHR24421:SF58">
    <property type="entry name" value="SIGNAL TRANSDUCTION HISTIDINE-PROTEIN KINASE_PHOSPHATASE UHPB"/>
    <property type="match status" value="1"/>
</dbReference>
<keyword evidence="8" id="KW-1185">Reference proteome</keyword>
<dbReference type="Gene3D" id="2.10.70.100">
    <property type="match status" value="1"/>
</dbReference>
<dbReference type="InterPro" id="IPR013655">
    <property type="entry name" value="PAS_fold_3"/>
</dbReference>
<proteinExistence type="predicted"/>
<dbReference type="Pfam" id="PF07730">
    <property type="entry name" value="HisKA_3"/>
    <property type="match status" value="1"/>
</dbReference>
<keyword evidence="1" id="KW-0808">Transferase</keyword>
<dbReference type="Pfam" id="PF13188">
    <property type="entry name" value="PAS_8"/>
    <property type="match status" value="1"/>
</dbReference>
<dbReference type="RefSeq" id="WP_264502616.1">
    <property type="nucleotide sequence ID" value="NZ_JAPDDS010000011.1"/>
</dbReference>
<dbReference type="Gene3D" id="3.30.450.20">
    <property type="entry name" value="PAS domain"/>
    <property type="match status" value="2"/>
</dbReference>
<name>A0ABT3FSV4_9BACT</name>
<dbReference type="InterPro" id="IPR003018">
    <property type="entry name" value="GAF"/>
</dbReference>
<evidence type="ECO:0000313" key="8">
    <source>
        <dbReference type="Proteomes" id="UP001207930"/>
    </source>
</evidence>
<keyword evidence="3" id="KW-0902">Two-component regulatory system</keyword>
<dbReference type="InterPro" id="IPR000014">
    <property type="entry name" value="PAS"/>
</dbReference>
<keyword evidence="4" id="KW-0175">Coiled coil</keyword>
<dbReference type="Pfam" id="PF08447">
    <property type="entry name" value="PAS_3"/>
    <property type="match status" value="1"/>
</dbReference>
<reference evidence="7 8" key="1">
    <citation type="submission" date="2022-10" db="EMBL/GenBank/DDBJ databases">
        <title>Luteolibacter flavescens strain MCCC 1K03193, whole genome shotgun sequencing project.</title>
        <authorList>
            <person name="Zhao G."/>
            <person name="Shen L."/>
        </authorList>
    </citation>
    <scope>NUCLEOTIDE SEQUENCE [LARGE SCALE GENOMIC DNA]</scope>
    <source>
        <strain evidence="7 8">MCCC 1K03193</strain>
    </source>
</reference>
<dbReference type="CDD" id="cd16917">
    <property type="entry name" value="HATPase_UhpB-NarQ-NarX-like"/>
    <property type="match status" value="1"/>
</dbReference>
<evidence type="ECO:0000256" key="2">
    <source>
        <dbReference type="ARBA" id="ARBA00022777"/>
    </source>
</evidence>
<dbReference type="PROSITE" id="PS50113">
    <property type="entry name" value="PAC"/>
    <property type="match status" value="1"/>
</dbReference>
<dbReference type="InterPro" id="IPR000700">
    <property type="entry name" value="PAS-assoc_C"/>
</dbReference>
<dbReference type="Gene3D" id="3.30.450.40">
    <property type="match status" value="2"/>
</dbReference>